<proteinExistence type="predicted"/>
<dbReference type="Ensembl" id="ENSBGRT00000024027.1">
    <property type="protein sequence ID" value="ENSBGRP00000020787.1"/>
    <property type="gene ID" value="ENSBGRG00000013141.1"/>
</dbReference>
<keyword evidence="1" id="KW-0472">Membrane</keyword>
<accession>A0A8B9XFS0</accession>
<reference evidence="2" key="3">
    <citation type="submission" date="2025-09" db="UniProtKB">
        <authorList>
            <consortium name="Ensembl"/>
        </authorList>
    </citation>
    <scope>IDENTIFICATION</scope>
</reference>
<reference evidence="2" key="2">
    <citation type="submission" date="2025-08" db="UniProtKB">
        <authorList>
            <consortium name="Ensembl"/>
        </authorList>
    </citation>
    <scope>IDENTIFICATION</scope>
</reference>
<evidence type="ECO:0000313" key="2">
    <source>
        <dbReference type="Ensembl" id="ENSBGRP00000020787.1"/>
    </source>
</evidence>
<keyword evidence="1" id="KW-1133">Transmembrane helix</keyword>
<organism evidence="2 3">
    <name type="scientific">Bos mutus grunniens</name>
    <name type="common">Wild yak</name>
    <name type="synonym">Bos grunniens</name>
    <dbReference type="NCBI Taxonomy" id="30521"/>
    <lineage>
        <taxon>Eukaryota</taxon>
        <taxon>Metazoa</taxon>
        <taxon>Chordata</taxon>
        <taxon>Craniata</taxon>
        <taxon>Vertebrata</taxon>
        <taxon>Euteleostomi</taxon>
        <taxon>Mammalia</taxon>
        <taxon>Eutheria</taxon>
        <taxon>Laurasiatheria</taxon>
        <taxon>Artiodactyla</taxon>
        <taxon>Ruminantia</taxon>
        <taxon>Pecora</taxon>
        <taxon>Bovidae</taxon>
        <taxon>Bovinae</taxon>
        <taxon>Bos</taxon>
    </lineage>
</organism>
<evidence type="ECO:0000256" key="1">
    <source>
        <dbReference type="SAM" id="Phobius"/>
    </source>
</evidence>
<sequence length="81" mass="9605">MHISLVYSINLKSLKYLGSLLFPWRKLIAYCMRKREPSESLNEIYFIMLLFQFCLHTFCLFLGLAIKKKSKTNHIHPLLSL</sequence>
<keyword evidence="3" id="KW-1185">Reference proteome</keyword>
<dbReference type="AlphaFoldDB" id="A0A8B9XFS0"/>
<dbReference type="Proteomes" id="UP000694520">
    <property type="component" value="Chromosome 11"/>
</dbReference>
<dbReference type="GeneTree" id="ENSGT00910000148135"/>
<protein>
    <submittedName>
        <fullName evidence="2">Uncharacterized protein</fullName>
    </submittedName>
</protein>
<reference evidence="2" key="1">
    <citation type="submission" date="2019-05" db="EMBL/GenBank/DDBJ databases">
        <authorList>
            <person name="Zhang S."/>
            <person name="Liu J."/>
        </authorList>
    </citation>
    <scope>NUCLEOTIDE SEQUENCE [LARGE SCALE GENOMIC DNA]</scope>
</reference>
<name>A0A8B9XFS0_BOSMU</name>
<feature type="transmembrane region" description="Helical" evidence="1">
    <location>
        <begin position="44"/>
        <end position="66"/>
    </location>
</feature>
<keyword evidence="1" id="KW-0812">Transmembrane</keyword>
<evidence type="ECO:0000313" key="3">
    <source>
        <dbReference type="Proteomes" id="UP000694520"/>
    </source>
</evidence>